<dbReference type="AlphaFoldDB" id="A0A0W0SWS7"/>
<gene>
    <name evidence="15" type="primary">argS_1</name>
    <name evidence="11" type="synonym">argS</name>
    <name evidence="15" type="ORF">Ldro_1328</name>
</gene>
<organism evidence="15 16">
    <name type="scientific">Legionella drozanskii LLAP-1</name>
    <dbReference type="NCBI Taxonomy" id="1212489"/>
    <lineage>
        <taxon>Bacteria</taxon>
        <taxon>Pseudomonadati</taxon>
        <taxon>Pseudomonadota</taxon>
        <taxon>Gammaproteobacteria</taxon>
        <taxon>Legionellales</taxon>
        <taxon>Legionellaceae</taxon>
        <taxon>Legionella</taxon>
    </lineage>
</organism>
<evidence type="ECO:0000256" key="12">
    <source>
        <dbReference type="RuleBase" id="RU363038"/>
    </source>
</evidence>
<dbReference type="PANTHER" id="PTHR11956">
    <property type="entry name" value="ARGINYL-TRNA SYNTHETASE"/>
    <property type="match status" value="1"/>
</dbReference>
<dbReference type="SUPFAM" id="SSF55190">
    <property type="entry name" value="Arginyl-tRNA synthetase (ArgRS), N-terminal 'additional' domain"/>
    <property type="match status" value="1"/>
</dbReference>
<dbReference type="HAMAP" id="MF_00123">
    <property type="entry name" value="Arg_tRNA_synth"/>
    <property type="match status" value="1"/>
</dbReference>
<keyword evidence="16" id="KW-1185">Reference proteome</keyword>
<dbReference type="SMART" id="SM00836">
    <property type="entry name" value="DALR_1"/>
    <property type="match status" value="1"/>
</dbReference>
<keyword evidence="9 11" id="KW-0030">Aminoacyl-tRNA synthetase</keyword>
<keyword evidence="5 11" id="KW-0436">Ligase</keyword>
<evidence type="ECO:0000256" key="5">
    <source>
        <dbReference type="ARBA" id="ARBA00022598"/>
    </source>
</evidence>
<dbReference type="EC" id="6.1.1.19" evidence="11"/>
<evidence type="ECO:0000256" key="9">
    <source>
        <dbReference type="ARBA" id="ARBA00023146"/>
    </source>
</evidence>
<dbReference type="EMBL" id="LNXY01000020">
    <property type="protein sequence ID" value="KTC87709.1"/>
    <property type="molecule type" value="Genomic_DNA"/>
</dbReference>
<dbReference type="Gene3D" id="3.30.1360.70">
    <property type="entry name" value="Arginyl tRNA synthetase N-terminal domain"/>
    <property type="match status" value="1"/>
</dbReference>
<accession>A0A0W0SWS7</accession>
<dbReference type="OrthoDB" id="9803211at2"/>
<dbReference type="InterPro" id="IPR005148">
    <property type="entry name" value="Arg-tRNA-synth_N"/>
</dbReference>
<evidence type="ECO:0000256" key="7">
    <source>
        <dbReference type="ARBA" id="ARBA00022840"/>
    </source>
</evidence>
<dbReference type="GO" id="GO:0005737">
    <property type="term" value="C:cytoplasm"/>
    <property type="evidence" value="ECO:0007669"/>
    <property type="project" value="UniProtKB-SubCell"/>
</dbReference>
<sequence>MKQKIESVLLQALEKLSIQDQLTFPDMFNVNIERPRDPNHGDFSTNLAMILAKLVGMPPRVLAERLIASISSHEDLERIEIAGPGFINFTLSQQGLQNQLKLIWESAVCGVVSVEEPHTVVVDYSSPNLAKEMHVGHLRSTIIGDAIVRVLELKGHKVIRQNHVGDWGTQFGMLLAHLEDEESSHQGEVRLNDLESFYKAAKSRFDNEPNFARRARLQVVLLQSGDSHCLELWAKFIKLSLAHCEEIYQRLGVSLQTKDVQAESAYNDLLPMIVNSLREQGLLVEHDGAQCVFLDEFKGKNNELLPVIVQKKDGGFLYSSTDLAAIYYRKSKLNADRALYVVDARQALHFQQIFALAYKAGFANPSMQLEHVSFGMVLDKSGKPFKSREGSVTKLVDLLDEAERRAKQLIETKQTNTYPPEEVEEMARVLGISSIKYADLSKNRTSDYMFDWDAMLSFEGNTAPYLLYAYTRINSLFQKADVDLDSFAEPLVLQNANDVSLAKQIILFPEIIDTVALKASPHLLCTYLYELAGSFSSFYEACPILNQEDQLLKFSRLKLAKLTSRILKLGLSLLGLKTLKRM</sequence>
<comment type="subunit">
    <text evidence="3 11">Monomer.</text>
</comment>
<reference evidence="15 16" key="1">
    <citation type="submission" date="2015-11" db="EMBL/GenBank/DDBJ databases">
        <title>Genomic analysis of 38 Legionella species identifies large and diverse effector repertoires.</title>
        <authorList>
            <person name="Burstein D."/>
            <person name="Amaro F."/>
            <person name="Zusman T."/>
            <person name="Lifshitz Z."/>
            <person name="Cohen O."/>
            <person name="Gilbert J.A."/>
            <person name="Pupko T."/>
            <person name="Shuman H.A."/>
            <person name="Segal G."/>
        </authorList>
    </citation>
    <scope>NUCLEOTIDE SEQUENCE [LARGE SCALE GENOMIC DNA]</scope>
    <source>
        <strain evidence="15 16">ATCC 700990</strain>
    </source>
</reference>
<evidence type="ECO:0000256" key="10">
    <source>
        <dbReference type="ARBA" id="ARBA00049339"/>
    </source>
</evidence>
<dbReference type="RefSeq" id="WP_058495626.1">
    <property type="nucleotide sequence ID" value="NZ_CAAAIU010000002.1"/>
</dbReference>
<protein>
    <recommendedName>
        <fullName evidence="11">Arginine--tRNA ligase</fullName>
        <ecNumber evidence="11">6.1.1.19</ecNumber>
    </recommendedName>
    <alternativeName>
        <fullName evidence="11">Arginyl-tRNA synthetase</fullName>
        <shortName evidence="11">ArgRS</shortName>
    </alternativeName>
</protein>
<dbReference type="FunFam" id="3.40.50.620:FF:000030">
    <property type="entry name" value="Arginine--tRNA ligase"/>
    <property type="match status" value="1"/>
</dbReference>
<dbReference type="PRINTS" id="PR01038">
    <property type="entry name" value="TRNASYNTHARG"/>
</dbReference>
<dbReference type="CDD" id="cd00671">
    <property type="entry name" value="ArgRS_core"/>
    <property type="match status" value="1"/>
</dbReference>
<dbReference type="GO" id="GO:0005524">
    <property type="term" value="F:ATP binding"/>
    <property type="evidence" value="ECO:0007669"/>
    <property type="project" value="UniProtKB-UniRule"/>
</dbReference>
<keyword evidence="8 11" id="KW-0648">Protein biosynthesis</keyword>
<evidence type="ECO:0000313" key="15">
    <source>
        <dbReference type="EMBL" id="KTC87709.1"/>
    </source>
</evidence>
<evidence type="ECO:0000259" key="14">
    <source>
        <dbReference type="SMART" id="SM01016"/>
    </source>
</evidence>
<evidence type="ECO:0000256" key="8">
    <source>
        <dbReference type="ARBA" id="ARBA00022917"/>
    </source>
</evidence>
<evidence type="ECO:0000256" key="2">
    <source>
        <dbReference type="ARBA" id="ARBA00005594"/>
    </source>
</evidence>
<comment type="similarity">
    <text evidence="2 11 12">Belongs to the class-I aminoacyl-tRNA synthetase family.</text>
</comment>
<dbReference type="InterPro" id="IPR014729">
    <property type="entry name" value="Rossmann-like_a/b/a_fold"/>
</dbReference>
<dbReference type="InterPro" id="IPR035684">
    <property type="entry name" value="ArgRS_core"/>
</dbReference>
<dbReference type="PATRIC" id="fig|1212489.4.peg.1400"/>
<feature type="domain" description="Arginyl tRNA synthetase N-terminal" evidence="14">
    <location>
        <begin position="3"/>
        <end position="91"/>
    </location>
</feature>
<keyword evidence="7 11" id="KW-0067">ATP-binding</keyword>
<dbReference type="PROSITE" id="PS00178">
    <property type="entry name" value="AA_TRNA_LIGASE_I"/>
    <property type="match status" value="1"/>
</dbReference>
<dbReference type="FunFam" id="1.10.730.10:FF:000006">
    <property type="entry name" value="Arginyl-tRNA synthetase 2, mitochondrial"/>
    <property type="match status" value="1"/>
</dbReference>
<evidence type="ECO:0000256" key="3">
    <source>
        <dbReference type="ARBA" id="ARBA00011245"/>
    </source>
</evidence>
<dbReference type="Pfam" id="PF05746">
    <property type="entry name" value="DALR_1"/>
    <property type="match status" value="1"/>
</dbReference>
<dbReference type="GO" id="GO:0004814">
    <property type="term" value="F:arginine-tRNA ligase activity"/>
    <property type="evidence" value="ECO:0007669"/>
    <property type="project" value="UniProtKB-UniRule"/>
</dbReference>
<dbReference type="PANTHER" id="PTHR11956:SF5">
    <property type="entry name" value="ARGININE--TRNA LIGASE, CYTOPLASMIC"/>
    <property type="match status" value="1"/>
</dbReference>
<evidence type="ECO:0000259" key="13">
    <source>
        <dbReference type="SMART" id="SM00836"/>
    </source>
</evidence>
<dbReference type="Gene3D" id="1.10.730.10">
    <property type="entry name" value="Isoleucyl-tRNA Synthetase, Domain 1"/>
    <property type="match status" value="1"/>
</dbReference>
<dbReference type="Proteomes" id="UP000054736">
    <property type="component" value="Unassembled WGS sequence"/>
</dbReference>
<comment type="caution">
    <text evidence="15">The sequence shown here is derived from an EMBL/GenBank/DDBJ whole genome shotgun (WGS) entry which is preliminary data.</text>
</comment>
<dbReference type="SMART" id="SM01016">
    <property type="entry name" value="Arg_tRNA_synt_N"/>
    <property type="match status" value="1"/>
</dbReference>
<evidence type="ECO:0000256" key="11">
    <source>
        <dbReference type="HAMAP-Rule" id="MF_00123"/>
    </source>
</evidence>
<dbReference type="NCBIfam" id="TIGR00456">
    <property type="entry name" value="argS"/>
    <property type="match status" value="1"/>
</dbReference>
<dbReference type="InterPro" id="IPR009080">
    <property type="entry name" value="tRNAsynth_Ia_anticodon-bd"/>
</dbReference>
<feature type="short sequence motif" description="'HIGH' region" evidence="11">
    <location>
        <begin position="127"/>
        <end position="137"/>
    </location>
</feature>
<keyword evidence="6 11" id="KW-0547">Nucleotide-binding</keyword>
<dbReference type="SUPFAM" id="SSF47323">
    <property type="entry name" value="Anticodon-binding domain of a subclass of class I aminoacyl-tRNA synthetases"/>
    <property type="match status" value="1"/>
</dbReference>
<name>A0A0W0SWS7_9GAMM</name>
<evidence type="ECO:0000256" key="4">
    <source>
        <dbReference type="ARBA" id="ARBA00022490"/>
    </source>
</evidence>
<keyword evidence="4 11" id="KW-0963">Cytoplasm</keyword>
<dbReference type="InterPro" id="IPR008909">
    <property type="entry name" value="DALR_anticod-bd"/>
</dbReference>
<dbReference type="STRING" id="1212489.Ldro_1328"/>
<evidence type="ECO:0000313" key="16">
    <source>
        <dbReference type="Proteomes" id="UP000054736"/>
    </source>
</evidence>
<dbReference type="InterPro" id="IPR036695">
    <property type="entry name" value="Arg-tRNA-synth_N_sf"/>
</dbReference>
<dbReference type="Pfam" id="PF03485">
    <property type="entry name" value="Arg_tRNA_synt_N"/>
    <property type="match status" value="1"/>
</dbReference>
<dbReference type="Pfam" id="PF00750">
    <property type="entry name" value="tRNA-synt_1d"/>
    <property type="match status" value="1"/>
</dbReference>
<dbReference type="SUPFAM" id="SSF52374">
    <property type="entry name" value="Nucleotidylyl transferase"/>
    <property type="match status" value="1"/>
</dbReference>
<dbReference type="GO" id="GO:0006420">
    <property type="term" value="P:arginyl-tRNA aminoacylation"/>
    <property type="evidence" value="ECO:0007669"/>
    <property type="project" value="UniProtKB-UniRule"/>
</dbReference>
<proteinExistence type="inferred from homology"/>
<dbReference type="InterPro" id="IPR001278">
    <property type="entry name" value="Arg-tRNA-ligase"/>
</dbReference>
<comment type="catalytic activity">
    <reaction evidence="10 11">
        <text>tRNA(Arg) + L-arginine + ATP = L-arginyl-tRNA(Arg) + AMP + diphosphate</text>
        <dbReference type="Rhea" id="RHEA:20301"/>
        <dbReference type="Rhea" id="RHEA-COMP:9658"/>
        <dbReference type="Rhea" id="RHEA-COMP:9673"/>
        <dbReference type="ChEBI" id="CHEBI:30616"/>
        <dbReference type="ChEBI" id="CHEBI:32682"/>
        <dbReference type="ChEBI" id="CHEBI:33019"/>
        <dbReference type="ChEBI" id="CHEBI:78442"/>
        <dbReference type="ChEBI" id="CHEBI:78513"/>
        <dbReference type="ChEBI" id="CHEBI:456215"/>
        <dbReference type="EC" id="6.1.1.19"/>
    </reaction>
</comment>
<dbReference type="Gene3D" id="3.40.50.620">
    <property type="entry name" value="HUPs"/>
    <property type="match status" value="1"/>
</dbReference>
<dbReference type="InterPro" id="IPR001412">
    <property type="entry name" value="aa-tRNA-synth_I_CS"/>
</dbReference>
<comment type="subcellular location">
    <subcellularLocation>
        <location evidence="1 11">Cytoplasm</location>
    </subcellularLocation>
</comment>
<feature type="domain" description="DALR anticodon binding" evidence="13">
    <location>
        <begin position="466"/>
        <end position="582"/>
    </location>
</feature>
<evidence type="ECO:0000256" key="6">
    <source>
        <dbReference type="ARBA" id="ARBA00022741"/>
    </source>
</evidence>
<evidence type="ECO:0000256" key="1">
    <source>
        <dbReference type="ARBA" id="ARBA00004496"/>
    </source>
</evidence>